<dbReference type="GO" id="GO:0050660">
    <property type="term" value="F:flavin adenine dinucleotide binding"/>
    <property type="evidence" value="ECO:0007669"/>
    <property type="project" value="InterPro"/>
</dbReference>
<dbReference type="SUPFAM" id="SSF55424">
    <property type="entry name" value="FAD/NAD-linked reductases, dimerisation (C-terminal) domain"/>
    <property type="match status" value="1"/>
</dbReference>
<comment type="catalytic activity">
    <reaction evidence="10 14">
        <text>N(6)-[(R)-dihydrolipoyl]-L-lysyl-[protein] + NAD(+) = N(6)-[(R)-lipoyl]-L-lysyl-[protein] + NADH + H(+)</text>
        <dbReference type="Rhea" id="RHEA:15045"/>
        <dbReference type="Rhea" id="RHEA-COMP:10474"/>
        <dbReference type="Rhea" id="RHEA-COMP:10475"/>
        <dbReference type="ChEBI" id="CHEBI:15378"/>
        <dbReference type="ChEBI" id="CHEBI:57540"/>
        <dbReference type="ChEBI" id="CHEBI:57945"/>
        <dbReference type="ChEBI" id="CHEBI:83099"/>
        <dbReference type="ChEBI" id="CHEBI:83100"/>
        <dbReference type="EC" id="1.8.1.4"/>
    </reaction>
</comment>
<comment type="miscellaneous">
    <text evidence="14">The active site is a redox-active disulfide bond.</text>
</comment>
<evidence type="ECO:0000256" key="3">
    <source>
        <dbReference type="ARBA" id="ARBA00016961"/>
    </source>
</evidence>
<evidence type="ECO:0000256" key="5">
    <source>
        <dbReference type="ARBA" id="ARBA00022827"/>
    </source>
</evidence>
<dbReference type="PIRSF" id="PIRSF000350">
    <property type="entry name" value="Mercury_reductase_MerA"/>
    <property type="match status" value="1"/>
</dbReference>
<evidence type="ECO:0000313" key="17">
    <source>
        <dbReference type="EMBL" id="MBD3327408.1"/>
    </source>
</evidence>
<evidence type="ECO:0000259" key="16">
    <source>
        <dbReference type="Pfam" id="PF07992"/>
    </source>
</evidence>
<keyword evidence="4 14" id="KW-0285">Flavoprotein</keyword>
<protein>
    <recommendedName>
        <fullName evidence="3 14">Dihydrolipoyl dehydrogenase</fullName>
        <ecNumber evidence="2 14">1.8.1.4</ecNumber>
    </recommendedName>
</protein>
<evidence type="ECO:0000256" key="14">
    <source>
        <dbReference type="RuleBase" id="RU003692"/>
    </source>
</evidence>
<dbReference type="SUPFAM" id="SSF51905">
    <property type="entry name" value="FAD/NAD(P)-binding domain"/>
    <property type="match status" value="1"/>
</dbReference>
<feature type="binding site" evidence="12">
    <location>
        <position position="206"/>
    </location>
    <ligand>
        <name>NAD(+)</name>
        <dbReference type="ChEBI" id="CHEBI:57540"/>
    </ligand>
</feature>
<evidence type="ECO:0000256" key="13">
    <source>
        <dbReference type="PIRSR" id="PIRSR000350-4"/>
    </source>
</evidence>
<keyword evidence="9 14" id="KW-0676">Redox-active center</keyword>
<dbReference type="InterPro" id="IPR001100">
    <property type="entry name" value="Pyr_nuc-diS_OxRdtase"/>
</dbReference>
<organism evidence="17 18">
    <name type="scientific">candidate division KSB3 bacterium</name>
    <dbReference type="NCBI Taxonomy" id="2044937"/>
    <lineage>
        <taxon>Bacteria</taxon>
        <taxon>candidate division KSB3</taxon>
    </lineage>
</organism>
<dbReference type="Pfam" id="PF02852">
    <property type="entry name" value="Pyr_redox_dim"/>
    <property type="match status" value="1"/>
</dbReference>
<dbReference type="PRINTS" id="PR00368">
    <property type="entry name" value="FADPNR"/>
</dbReference>
<dbReference type="Pfam" id="PF07992">
    <property type="entry name" value="Pyr_redox_2"/>
    <property type="match status" value="1"/>
</dbReference>
<evidence type="ECO:0000256" key="8">
    <source>
        <dbReference type="ARBA" id="ARBA00023157"/>
    </source>
</evidence>
<dbReference type="InterPro" id="IPR050151">
    <property type="entry name" value="Class-I_Pyr_Nuc-Dis_Oxidored"/>
</dbReference>
<accession>A0A9D5K0A2</accession>
<feature type="binding site" evidence="12">
    <location>
        <position position="274"/>
    </location>
    <ligand>
        <name>NAD(+)</name>
        <dbReference type="ChEBI" id="CHEBI:57540"/>
    </ligand>
</feature>
<feature type="binding site" evidence="12">
    <location>
        <position position="54"/>
    </location>
    <ligand>
        <name>FAD</name>
        <dbReference type="ChEBI" id="CHEBI:57692"/>
    </ligand>
</feature>
<reference evidence="17" key="1">
    <citation type="submission" date="2019-11" db="EMBL/GenBank/DDBJ databases">
        <title>Microbial mats filling the niche in hypersaline microbial mats.</title>
        <authorList>
            <person name="Wong H.L."/>
            <person name="Macleod F.I."/>
            <person name="White R.A. III"/>
            <person name="Burns B.P."/>
        </authorList>
    </citation>
    <scope>NUCLEOTIDE SEQUENCE</scope>
    <source>
        <strain evidence="17">Rbin_158</strain>
    </source>
</reference>
<dbReference type="PRINTS" id="PR00411">
    <property type="entry name" value="PNDRDTASEI"/>
</dbReference>
<keyword evidence="5 12" id="KW-0274">FAD</keyword>
<dbReference type="InterPro" id="IPR016156">
    <property type="entry name" value="FAD/NAD-linked_Rdtase_dimer_sf"/>
</dbReference>
<dbReference type="InterPro" id="IPR036188">
    <property type="entry name" value="FAD/NAD-bd_sf"/>
</dbReference>
<feature type="active site" description="Proton acceptor" evidence="11">
    <location>
        <position position="447"/>
    </location>
</feature>
<dbReference type="PROSITE" id="PS00076">
    <property type="entry name" value="PYRIDINE_REDOX_1"/>
    <property type="match status" value="1"/>
</dbReference>
<feature type="binding site" evidence="12">
    <location>
        <position position="315"/>
    </location>
    <ligand>
        <name>FAD</name>
        <dbReference type="ChEBI" id="CHEBI:57692"/>
    </ligand>
</feature>
<dbReference type="Gene3D" id="3.30.390.30">
    <property type="match status" value="1"/>
</dbReference>
<feature type="binding site" evidence="12">
    <location>
        <begin position="146"/>
        <end position="148"/>
    </location>
    <ligand>
        <name>FAD</name>
        <dbReference type="ChEBI" id="CHEBI:57692"/>
    </ligand>
</feature>
<evidence type="ECO:0000256" key="2">
    <source>
        <dbReference type="ARBA" id="ARBA00012608"/>
    </source>
</evidence>
<keyword evidence="6 14" id="KW-0560">Oxidoreductase</keyword>
<evidence type="ECO:0000256" key="7">
    <source>
        <dbReference type="ARBA" id="ARBA00023027"/>
    </source>
</evidence>
<comment type="similarity">
    <text evidence="1 14">Belongs to the class-I pyridine nucleotide-disulfide oxidoreductase family.</text>
</comment>
<feature type="disulfide bond" description="Redox-active" evidence="13">
    <location>
        <begin position="45"/>
        <end position="50"/>
    </location>
</feature>
<comment type="caution">
    <text evidence="17">The sequence shown here is derived from an EMBL/GenBank/DDBJ whole genome shotgun (WGS) entry which is preliminary data.</text>
</comment>
<keyword evidence="12" id="KW-0547">Nucleotide-binding</keyword>
<dbReference type="Proteomes" id="UP000649604">
    <property type="component" value="Unassembled WGS sequence"/>
</dbReference>
<dbReference type="PANTHER" id="PTHR22912">
    <property type="entry name" value="DISULFIDE OXIDOREDUCTASE"/>
    <property type="match status" value="1"/>
</dbReference>
<name>A0A9D5K0A2_9BACT</name>
<dbReference type="AlphaFoldDB" id="A0A9D5K0A2"/>
<evidence type="ECO:0000256" key="6">
    <source>
        <dbReference type="ARBA" id="ARBA00023002"/>
    </source>
</evidence>
<comment type="cofactor">
    <cofactor evidence="12 14">
        <name>FAD</name>
        <dbReference type="ChEBI" id="CHEBI:57692"/>
    </cofactor>
    <text evidence="12 14">Binds 1 FAD per subunit.</text>
</comment>
<dbReference type="GO" id="GO:0004148">
    <property type="term" value="F:dihydrolipoyl dehydrogenase (NADH) activity"/>
    <property type="evidence" value="ECO:0007669"/>
    <property type="project" value="UniProtKB-EC"/>
</dbReference>
<evidence type="ECO:0000313" key="18">
    <source>
        <dbReference type="Proteomes" id="UP000649604"/>
    </source>
</evidence>
<feature type="domain" description="FAD/NAD(P)-binding" evidence="16">
    <location>
        <begin position="8"/>
        <end position="330"/>
    </location>
</feature>
<dbReference type="InterPro" id="IPR006258">
    <property type="entry name" value="Lipoamide_DH"/>
</dbReference>
<evidence type="ECO:0000256" key="11">
    <source>
        <dbReference type="PIRSR" id="PIRSR000350-2"/>
    </source>
</evidence>
<dbReference type="GO" id="GO:0006103">
    <property type="term" value="P:2-oxoglutarate metabolic process"/>
    <property type="evidence" value="ECO:0007669"/>
    <property type="project" value="TreeGrafter"/>
</dbReference>
<feature type="binding site" evidence="12">
    <location>
        <begin position="183"/>
        <end position="190"/>
    </location>
    <ligand>
        <name>NAD(+)</name>
        <dbReference type="ChEBI" id="CHEBI:57540"/>
    </ligand>
</feature>
<dbReference type="Gene3D" id="3.50.50.60">
    <property type="entry name" value="FAD/NAD(P)-binding domain"/>
    <property type="match status" value="2"/>
</dbReference>
<gene>
    <name evidence="17" type="primary">lpdA</name>
    <name evidence="17" type="ORF">GF339_22675</name>
</gene>
<dbReference type="NCBIfam" id="TIGR01350">
    <property type="entry name" value="lipoamide_DH"/>
    <property type="match status" value="1"/>
</dbReference>
<feature type="domain" description="Pyridine nucleotide-disulphide oxidoreductase dimerisation" evidence="15">
    <location>
        <begin position="349"/>
        <end position="458"/>
    </location>
</feature>
<sequence>MANTSTTDVLVIGAGPGGYTAAFLAADLGLNVTLVDPEENPGGVCLYRGCIPTKVLLHVVKVRMEATAASEWGITFTAPEIDLQKINAWKDNVVKKLTGGLGQLVKQRKITYIQGKARFVDSQTVEITNDQDDPQTVGFTNAIIATGSEALRLPNIDLQSPRLLDPAAALRLKDIPERLLVIGAGYIGLEMSSIYLGLDAKVTIVEMMPDLMPDADQDIIAAFKKRNAQRFEAVMVNTKVAAIEEVNQGLQVRFDGEDLEKEEDTFDKVLYAIGRQPLTDDLGLENTQVETNDQGFITVDLQRKTTDNAIYAIGDVTGPPLLAHKASHEGRVAAEAIAGHKTAFEPNVIPAVEYTDPEVAWCGLTENQAKEEGRQVEVAKFPWAASGRAATLGRSDGLTKLLIDPDTERILGAGIVGPDAGKLISEAALAIEMAAVAKDLALTIHPHPTLSETLMEAAEAFYGTCTHIYRPKKQ</sequence>
<dbReference type="InterPro" id="IPR023753">
    <property type="entry name" value="FAD/NAD-binding_dom"/>
</dbReference>
<evidence type="ECO:0000256" key="9">
    <source>
        <dbReference type="ARBA" id="ARBA00023284"/>
    </source>
</evidence>
<evidence type="ECO:0000256" key="4">
    <source>
        <dbReference type="ARBA" id="ARBA00022630"/>
    </source>
</evidence>
<dbReference type="InterPro" id="IPR012999">
    <property type="entry name" value="Pyr_OxRdtase_I_AS"/>
</dbReference>
<evidence type="ECO:0000256" key="12">
    <source>
        <dbReference type="PIRSR" id="PIRSR000350-3"/>
    </source>
</evidence>
<keyword evidence="8" id="KW-1015">Disulfide bond</keyword>
<proteinExistence type="inferred from homology"/>
<dbReference type="EC" id="1.8.1.4" evidence="2 14"/>
<evidence type="ECO:0000256" key="1">
    <source>
        <dbReference type="ARBA" id="ARBA00007532"/>
    </source>
</evidence>
<evidence type="ECO:0000259" key="15">
    <source>
        <dbReference type="Pfam" id="PF02852"/>
    </source>
</evidence>
<dbReference type="PANTHER" id="PTHR22912:SF160">
    <property type="entry name" value="DIHYDROLIPOYL DEHYDROGENASE"/>
    <property type="match status" value="1"/>
</dbReference>
<dbReference type="EMBL" id="WJJP01000730">
    <property type="protein sequence ID" value="MBD3327408.1"/>
    <property type="molecule type" value="Genomic_DNA"/>
</dbReference>
<dbReference type="FunFam" id="3.30.390.30:FF:000001">
    <property type="entry name" value="Dihydrolipoyl dehydrogenase"/>
    <property type="match status" value="1"/>
</dbReference>
<dbReference type="InterPro" id="IPR004099">
    <property type="entry name" value="Pyr_nucl-diS_OxRdtase_dimer"/>
</dbReference>
<keyword evidence="7 12" id="KW-0520">NAD</keyword>
<evidence type="ECO:0000256" key="10">
    <source>
        <dbReference type="ARBA" id="ARBA00049187"/>
    </source>
</evidence>